<accession>D3BSG5</accession>
<organism evidence="1 2">
    <name type="scientific">Heterostelium pallidum (strain ATCC 26659 / Pp 5 / PN500)</name>
    <name type="common">Cellular slime mold</name>
    <name type="synonym">Polysphondylium pallidum</name>
    <dbReference type="NCBI Taxonomy" id="670386"/>
    <lineage>
        <taxon>Eukaryota</taxon>
        <taxon>Amoebozoa</taxon>
        <taxon>Evosea</taxon>
        <taxon>Eumycetozoa</taxon>
        <taxon>Dictyostelia</taxon>
        <taxon>Acytosteliales</taxon>
        <taxon>Acytosteliaceae</taxon>
        <taxon>Heterostelium</taxon>
    </lineage>
</organism>
<gene>
    <name evidence="1" type="ORF">PPL_10933</name>
</gene>
<evidence type="ECO:0000313" key="2">
    <source>
        <dbReference type="Proteomes" id="UP000001396"/>
    </source>
</evidence>
<comment type="caution">
    <text evidence="1">The sequence shown here is derived from an EMBL/GenBank/DDBJ whole genome shotgun (WGS) entry which is preliminary data.</text>
</comment>
<keyword evidence="2" id="KW-1185">Reference proteome</keyword>
<dbReference type="Proteomes" id="UP000001396">
    <property type="component" value="Unassembled WGS sequence"/>
</dbReference>
<dbReference type="EMBL" id="ADBJ01000052">
    <property type="protein sequence ID" value="EFA75671.1"/>
    <property type="molecule type" value="Genomic_DNA"/>
</dbReference>
<protein>
    <submittedName>
        <fullName evidence="1">Uncharacterized protein</fullName>
    </submittedName>
</protein>
<reference evidence="1 2" key="1">
    <citation type="journal article" date="2011" name="Genome Res.">
        <title>Phylogeny-wide analysis of social amoeba genomes highlights ancient origins for complex intercellular communication.</title>
        <authorList>
            <person name="Heidel A.J."/>
            <person name="Lawal H.M."/>
            <person name="Felder M."/>
            <person name="Schilde C."/>
            <person name="Helps N.R."/>
            <person name="Tunggal B."/>
            <person name="Rivero F."/>
            <person name="John U."/>
            <person name="Schleicher M."/>
            <person name="Eichinger L."/>
            <person name="Platzer M."/>
            <person name="Noegel A.A."/>
            <person name="Schaap P."/>
            <person name="Gloeckner G."/>
        </authorList>
    </citation>
    <scope>NUCLEOTIDE SEQUENCE [LARGE SCALE GENOMIC DNA]</scope>
    <source>
        <strain evidence="2">ATCC 26659 / Pp 5 / PN500</strain>
    </source>
</reference>
<dbReference type="GeneID" id="31366402"/>
<dbReference type="AlphaFoldDB" id="D3BSG5"/>
<evidence type="ECO:0000313" key="1">
    <source>
        <dbReference type="EMBL" id="EFA75671.1"/>
    </source>
</evidence>
<sequence length="114" mass="13734">MSLLFSGFYENQLIFRAGFNINILIRNETGPCSFLLWLFDLKTLSSSGAQFLNAQDRNFLFYILIYKRFWIIKQRKKWTVFGFVEFLLLLFKNNLLNNLEEPVLAREERLRQRN</sequence>
<name>D3BSG5_HETP5</name>
<dbReference type="RefSeq" id="XP_020427805.1">
    <property type="nucleotide sequence ID" value="XM_020581694.1"/>
</dbReference>
<dbReference type="InParanoid" id="D3BSG5"/>
<proteinExistence type="predicted"/>